<dbReference type="Gene3D" id="2.60.40.1190">
    <property type="match status" value="1"/>
</dbReference>
<name>A0ABX7NV57_9BACT</name>
<feature type="chain" id="PRO_5046602031" description="Lipoprotein" evidence="1">
    <location>
        <begin position="19"/>
        <end position="487"/>
    </location>
</feature>
<protein>
    <recommendedName>
        <fullName evidence="4">Lipoprotein</fullName>
    </recommendedName>
</protein>
<gene>
    <name evidence="2" type="ORF">JY651_39790</name>
</gene>
<dbReference type="SUPFAM" id="SSF49344">
    <property type="entry name" value="CBD9-like"/>
    <property type="match status" value="1"/>
</dbReference>
<dbReference type="RefSeq" id="WP_206722849.1">
    <property type="nucleotide sequence ID" value="NZ_CP071090.1"/>
</dbReference>
<evidence type="ECO:0000256" key="1">
    <source>
        <dbReference type="SAM" id="SignalP"/>
    </source>
</evidence>
<keyword evidence="1" id="KW-0732">Signal</keyword>
<reference evidence="2 3" key="1">
    <citation type="submission" date="2021-02" db="EMBL/GenBank/DDBJ databases">
        <title>De Novo genome assembly of isolated myxobacteria.</title>
        <authorList>
            <person name="Stevens D.C."/>
        </authorList>
    </citation>
    <scope>NUCLEOTIDE SEQUENCE [LARGE SCALE GENOMIC DNA]</scope>
    <source>
        <strain evidence="3">SCPEA02</strain>
    </source>
</reference>
<evidence type="ECO:0000313" key="3">
    <source>
        <dbReference type="Proteomes" id="UP000662747"/>
    </source>
</evidence>
<feature type="signal peptide" evidence="1">
    <location>
        <begin position="1"/>
        <end position="18"/>
    </location>
</feature>
<evidence type="ECO:0000313" key="2">
    <source>
        <dbReference type="EMBL" id="QSQ21271.1"/>
    </source>
</evidence>
<sequence>MFTLPTTLLLLAAAPASGSVQLNEGVPSGFKADGKLDEWKLPPSLTLGAANQVAGSMKVSSPADLSAKVWLAVGPEGLAIAGEVMDDKVQLTNPKDINADHVEVWLALPPPKMPPLAFISHVADNPVPKESDCAKVSEEDPAACKKWWKEQTARRKQLQAELVAQYGLMPTGAVRFGLNGTVGPAKYEPFPGGYRFEAFIPVSAFPRTAQAPLRDVRVLVDLVDSDEGGAKQETFLSSSTKRKFGDASTFHAVTLTKPLRFGKWPELLEWSLKEQPGASYVPGPDADALQVWVNRAEAYQFVPSVPSPEVVKVDLGAVKSLGKVGDVELVSVPATADDLGRVSTWLVSRKGQTILQKQNVSDEEVKVTPRAPGLHVMRIYDGLNNPMGSGACGACPLVYFRHVTMDAQGKFSEPVELEGAGGMTGYPVEWTVSADLTRVEAFEVAEDANGKKGTKRLAARHTFDVKTGKYTSETFAAPEEGVAEDTK</sequence>
<proteinExistence type="predicted"/>
<evidence type="ECO:0008006" key="4">
    <source>
        <dbReference type="Google" id="ProtNLM"/>
    </source>
</evidence>
<organism evidence="2 3">
    <name type="scientific">Pyxidicoccus parkwayensis</name>
    <dbReference type="NCBI Taxonomy" id="2813578"/>
    <lineage>
        <taxon>Bacteria</taxon>
        <taxon>Pseudomonadati</taxon>
        <taxon>Myxococcota</taxon>
        <taxon>Myxococcia</taxon>
        <taxon>Myxococcales</taxon>
        <taxon>Cystobacterineae</taxon>
        <taxon>Myxococcaceae</taxon>
        <taxon>Pyxidicoccus</taxon>
    </lineage>
</organism>
<keyword evidence="3" id="KW-1185">Reference proteome</keyword>
<dbReference type="Proteomes" id="UP000662747">
    <property type="component" value="Chromosome"/>
</dbReference>
<accession>A0ABX7NV57</accession>
<dbReference type="EMBL" id="CP071090">
    <property type="protein sequence ID" value="QSQ21271.1"/>
    <property type="molecule type" value="Genomic_DNA"/>
</dbReference>